<dbReference type="GO" id="GO:0005524">
    <property type="term" value="F:ATP binding"/>
    <property type="evidence" value="ECO:0007669"/>
    <property type="project" value="UniProtKB-UniRule"/>
</dbReference>
<evidence type="ECO:0000256" key="2">
    <source>
        <dbReference type="ARBA" id="ARBA00022679"/>
    </source>
</evidence>
<dbReference type="GO" id="GO:0000045">
    <property type="term" value="P:autophagosome assembly"/>
    <property type="evidence" value="ECO:0007669"/>
    <property type="project" value="TreeGrafter"/>
</dbReference>
<gene>
    <name evidence="10" type="ORF">DL89DRAFT_78261</name>
</gene>
<evidence type="ECO:0000256" key="7">
    <source>
        <dbReference type="PROSITE-ProRule" id="PRU10141"/>
    </source>
</evidence>
<dbReference type="PROSITE" id="PS00107">
    <property type="entry name" value="PROTEIN_KINASE_ATP"/>
    <property type="match status" value="1"/>
</dbReference>
<dbReference type="Pfam" id="PF21127">
    <property type="entry name" value="ATG1-like_MIT2"/>
    <property type="match status" value="1"/>
</dbReference>
<feature type="region of interest" description="Disordered" evidence="8">
    <location>
        <begin position="734"/>
        <end position="762"/>
    </location>
</feature>
<dbReference type="GO" id="GO:0034727">
    <property type="term" value="P:piecemeal microautophagy of the nucleus"/>
    <property type="evidence" value="ECO:0007669"/>
    <property type="project" value="TreeGrafter"/>
</dbReference>
<dbReference type="SMART" id="SM00220">
    <property type="entry name" value="S_TKc"/>
    <property type="match status" value="1"/>
</dbReference>
<dbReference type="PROSITE" id="PS00108">
    <property type="entry name" value="PROTEIN_KINASE_ST"/>
    <property type="match status" value="1"/>
</dbReference>
<dbReference type="PANTHER" id="PTHR24348:SF22">
    <property type="entry name" value="NON-SPECIFIC SERINE_THREONINE PROTEIN KINASE"/>
    <property type="match status" value="1"/>
</dbReference>
<feature type="domain" description="Protein kinase" evidence="9">
    <location>
        <begin position="19"/>
        <end position="308"/>
    </location>
</feature>
<dbReference type="GO" id="GO:0010506">
    <property type="term" value="P:regulation of autophagy"/>
    <property type="evidence" value="ECO:0007669"/>
    <property type="project" value="InterPro"/>
</dbReference>
<dbReference type="Pfam" id="PF12063">
    <property type="entry name" value="ATG1-like_MIT1"/>
    <property type="match status" value="1"/>
</dbReference>
<organism evidence="10 11">
    <name type="scientific">Linderina pennispora</name>
    <dbReference type="NCBI Taxonomy" id="61395"/>
    <lineage>
        <taxon>Eukaryota</taxon>
        <taxon>Fungi</taxon>
        <taxon>Fungi incertae sedis</taxon>
        <taxon>Zoopagomycota</taxon>
        <taxon>Kickxellomycotina</taxon>
        <taxon>Kickxellomycetes</taxon>
        <taxon>Kickxellales</taxon>
        <taxon>Kickxellaceae</taxon>
        <taxon>Linderina</taxon>
    </lineage>
</organism>
<evidence type="ECO:0000256" key="6">
    <source>
        <dbReference type="ARBA" id="ARBA00030237"/>
    </source>
</evidence>
<dbReference type="AlphaFoldDB" id="A0A1Y1VXE5"/>
<dbReference type="FunFam" id="3.30.200.20:FF:000042">
    <property type="entry name" value="Aurora kinase A"/>
    <property type="match status" value="1"/>
</dbReference>
<dbReference type="InterPro" id="IPR022708">
    <property type="entry name" value="Atg1-like_tMIT"/>
</dbReference>
<evidence type="ECO:0000256" key="1">
    <source>
        <dbReference type="ARBA" id="ARBA00012513"/>
    </source>
</evidence>
<dbReference type="InterPro" id="IPR048941">
    <property type="entry name" value="ATG1-like_MIT2"/>
</dbReference>
<evidence type="ECO:0000256" key="3">
    <source>
        <dbReference type="ARBA" id="ARBA00022741"/>
    </source>
</evidence>
<feature type="region of interest" description="Disordered" evidence="8">
    <location>
        <begin position="331"/>
        <end position="350"/>
    </location>
</feature>
<dbReference type="InterPro" id="IPR011009">
    <property type="entry name" value="Kinase-like_dom_sf"/>
</dbReference>
<feature type="region of interest" description="Disordered" evidence="8">
    <location>
        <begin position="386"/>
        <end position="417"/>
    </location>
</feature>
<keyword evidence="3 7" id="KW-0547">Nucleotide-binding</keyword>
<dbReference type="GO" id="GO:0004674">
    <property type="term" value="F:protein serine/threonine kinase activity"/>
    <property type="evidence" value="ECO:0007669"/>
    <property type="project" value="UniProtKB-EC"/>
</dbReference>
<dbReference type="OrthoDB" id="346907at2759"/>
<evidence type="ECO:0000259" key="9">
    <source>
        <dbReference type="PROSITE" id="PS50011"/>
    </source>
</evidence>
<dbReference type="InterPro" id="IPR017441">
    <property type="entry name" value="Protein_kinase_ATP_BS"/>
</dbReference>
<keyword evidence="2" id="KW-0808">Transferase</keyword>
<dbReference type="GO" id="GO:0005829">
    <property type="term" value="C:cytosol"/>
    <property type="evidence" value="ECO:0007669"/>
    <property type="project" value="TreeGrafter"/>
</dbReference>
<dbReference type="GO" id="GO:0034045">
    <property type="term" value="C:phagophore assembly site membrane"/>
    <property type="evidence" value="ECO:0007669"/>
    <property type="project" value="TreeGrafter"/>
</dbReference>
<keyword evidence="11" id="KW-1185">Reference proteome</keyword>
<evidence type="ECO:0000313" key="11">
    <source>
        <dbReference type="Proteomes" id="UP000193922"/>
    </source>
</evidence>
<dbReference type="PANTHER" id="PTHR24348">
    <property type="entry name" value="SERINE/THREONINE-PROTEIN KINASE UNC-51-RELATED"/>
    <property type="match status" value="1"/>
</dbReference>
<dbReference type="STRING" id="61395.A0A1Y1VXE5"/>
<dbReference type="InterPro" id="IPR000719">
    <property type="entry name" value="Prot_kinase_dom"/>
</dbReference>
<dbReference type="EMBL" id="MCFD01000019">
    <property type="protein sequence ID" value="ORX65950.1"/>
    <property type="molecule type" value="Genomic_DNA"/>
</dbReference>
<feature type="compositionally biased region" description="Polar residues" evidence="8">
    <location>
        <begin position="577"/>
        <end position="586"/>
    </location>
</feature>
<reference evidence="10 11" key="1">
    <citation type="submission" date="2016-07" db="EMBL/GenBank/DDBJ databases">
        <title>Pervasive Adenine N6-methylation of Active Genes in Fungi.</title>
        <authorList>
            <consortium name="DOE Joint Genome Institute"/>
            <person name="Mondo S.J."/>
            <person name="Dannebaum R.O."/>
            <person name="Kuo R.C."/>
            <person name="Labutti K."/>
            <person name="Haridas S."/>
            <person name="Kuo A."/>
            <person name="Salamov A."/>
            <person name="Ahrendt S.R."/>
            <person name="Lipzen A."/>
            <person name="Sullivan W."/>
            <person name="Andreopoulos W.B."/>
            <person name="Clum A."/>
            <person name="Lindquist E."/>
            <person name="Daum C."/>
            <person name="Ramamoorthy G.K."/>
            <person name="Gryganskyi A."/>
            <person name="Culley D."/>
            <person name="Magnuson J.K."/>
            <person name="James T.Y."/>
            <person name="O'Malley M.A."/>
            <person name="Stajich J.E."/>
            <person name="Spatafora J.W."/>
            <person name="Visel A."/>
            <person name="Grigoriev I.V."/>
        </authorList>
    </citation>
    <scope>NUCLEOTIDE SEQUENCE [LARGE SCALE GENOMIC DNA]</scope>
    <source>
        <strain evidence="10 11">ATCC 12442</strain>
    </source>
</reference>
<dbReference type="GO" id="GO:0005776">
    <property type="term" value="C:autophagosome"/>
    <property type="evidence" value="ECO:0007669"/>
    <property type="project" value="TreeGrafter"/>
</dbReference>
<dbReference type="GeneID" id="63808721"/>
<name>A0A1Y1VXE5_9FUNG</name>
<keyword evidence="4 10" id="KW-0418">Kinase</keyword>
<protein>
    <recommendedName>
        <fullName evidence="1">non-specific serine/threonine protein kinase</fullName>
        <ecNumber evidence="1">2.7.11.1</ecNumber>
    </recommendedName>
    <alternativeName>
        <fullName evidence="6">Autophagy-related protein 1</fullName>
    </alternativeName>
</protein>
<dbReference type="InterPro" id="IPR008271">
    <property type="entry name" value="Ser/Thr_kinase_AS"/>
</dbReference>
<feature type="binding site" evidence="7">
    <location>
        <position position="48"/>
    </location>
    <ligand>
        <name>ATP</name>
        <dbReference type="ChEBI" id="CHEBI:30616"/>
    </ligand>
</feature>
<dbReference type="Gene3D" id="1.10.510.10">
    <property type="entry name" value="Transferase(Phosphotransferase) domain 1"/>
    <property type="match status" value="1"/>
</dbReference>
<accession>A0A1Y1VXE5</accession>
<proteinExistence type="predicted"/>
<feature type="compositionally biased region" description="Acidic residues" evidence="8">
    <location>
        <begin position="750"/>
        <end position="760"/>
    </location>
</feature>
<feature type="compositionally biased region" description="Basic and acidic residues" evidence="8">
    <location>
        <begin position="334"/>
        <end position="346"/>
    </location>
</feature>
<evidence type="ECO:0000256" key="5">
    <source>
        <dbReference type="ARBA" id="ARBA00022840"/>
    </source>
</evidence>
<dbReference type="EC" id="2.7.11.1" evidence="1"/>
<dbReference type="GO" id="GO:0000422">
    <property type="term" value="P:autophagy of mitochondrion"/>
    <property type="evidence" value="ECO:0007669"/>
    <property type="project" value="TreeGrafter"/>
</dbReference>
<evidence type="ECO:0000256" key="4">
    <source>
        <dbReference type="ARBA" id="ARBA00022777"/>
    </source>
</evidence>
<evidence type="ECO:0000313" key="10">
    <source>
        <dbReference type="EMBL" id="ORX65950.1"/>
    </source>
</evidence>
<feature type="region of interest" description="Disordered" evidence="8">
    <location>
        <begin position="574"/>
        <end position="593"/>
    </location>
</feature>
<keyword evidence="5 7" id="KW-0067">ATP-binding</keyword>
<dbReference type="Pfam" id="PF00069">
    <property type="entry name" value="Pkinase"/>
    <property type="match status" value="1"/>
</dbReference>
<dbReference type="Proteomes" id="UP000193922">
    <property type="component" value="Unassembled WGS sequence"/>
</dbReference>
<comment type="caution">
    <text evidence="10">The sequence shown here is derived from an EMBL/GenBank/DDBJ whole genome shotgun (WGS) entry which is preliminary data.</text>
</comment>
<dbReference type="GO" id="GO:0042594">
    <property type="term" value="P:response to starvation"/>
    <property type="evidence" value="ECO:0007669"/>
    <property type="project" value="TreeGrafter"/>
</dbReference>
<dbReference type="RefSeq" id="XP_040740021.1">
    <property type="nucleotide sequence ID" value="XM_040892073.1"/>
</dbReference>
<dbReference type="InterPro" id="IPR045269">
    <property type="entry name" value="Atg1-like"/>
</dbReference>
<dbReference type="SUPFAM" id="SSF56112">
    <property type="entry name" value="Protein kinase-like (PK-like)"/>
    <property type="match status" value="1"/>
</dbReference>
<evidence type="ECO:0000256" key="8">
    <source>
        <dbReference type="SAM" id="MobiDB-lite"/>
    </source>
</evidence>
<dbReference type="GO" id="GO:0061709">
    <property type="term" value="P:reticulophagy"/>
    <property type="evidence" value="ECO:0007669"/>
    <property type="project" value="TreeGrafter"/>
</dbReference>
<dbReference type="PROSITE" id="PS50011">
    <property type="entry name" value="PROTEIN_KINASE_DOM"/>
    <property type="match status" value="1"/>
</dbReference>
<sequence>MTDSANAQRQRATVAIGDYELGPQIGRGSFATVYRGVNKKTDTLVAIKSVVRSSLTRRLLENLETEINILRTVKHPGVVELIDCLKSRNHIHLVMEFCSLGDLAGYMRRRKEHPSLRNPHGGLNQAIVRHFVVQLGAAMRYLRSRDVIHRDIKTQNILLQPSGTTYEAGVSEEMGQYPAVKIADFGFARNLPASALAETLCGSPLYMAPEILHYEPYDAKADLWSIGAVIYEMMAGRPPFHASNHVELARVIERTNDKIVFPDERLSTSGSNEKEPLDPQLKELVRGLLRMKPASRMSFDEFFAHPALQPSDNDATEPAVGVEAEVRLSSVDSPRIHAADRSKSEDINAEPVTDGFHRRHTLPDLTTEDALAGALHAMELQSEKARFESHTATTTYPPQQQQQQHQQRRTSSLAEDEQALAEREYVVIEKRAVEMNVLADALESSPRTPVAFYPPRPNAMQQAPGVARQMTALARAIHNAVSSQYQISREAAVGPLDSQAASERQRGGILGNAARHGVFNPLDAELAETFESRHSHGTQAEEPVIRRMEGLAYRAFAMSYLADLKWNQLPVAASPGRHTQQKQQQPRDPLADPETGFLAASTLTIEDAFVLYLKALSLLHCAMVEASRHWASLQGDVTASSVVVSSAFNSSVQWVRNKFNACLERAESLKQFANGHVILDDPTQVSIVQVLYEQALALSKAAAVRELKWIDPLDCDRAYQLAIWMLSAILESGSTSPSASQQHRGREAGAEEEDDEEMDPEDRTLIEQFIASIVKRREALQRRLMAMQDGGNGGLGAA</sequence>